<protein>
    <recommendedName>
        <fullName evidence="4">F-box domain-containing protein</fullName>
    </recommendedName>
</protein>
<evidence type="ECO:0008006" key="4">
    <source>
        <dbReference type="Google" id="ProtNLM"/>
    </source>
</evidence>
<comment type="caution">
    <text evidence="2">The sequence shown here is derived from an EMBL/GenBank/DDBJ whole genome shotgun (WGS) entry which is preliminary data.</text>
</comment>
<organism evidence="2 3">
    <name type="scientific">Neurospora intermedia</name>
    <dbReference type="NCBI Taxonomy" id="5142"/>
    <lineage>
        <taxon>Eukaryota</taxon>
        <taxon>Fungi</taxon>
        <taxon>Dikarya</taxon>
        <taxon>Ascomycota</taxon>
        <taxon>Pezizomycotina</taxon>
        <taxon>Sordariomycetes</taxon>
        <taxon>Sordariomycetidae</taxon>
        <taxon>Sordariales</taxon>
        <taxon>Sordariaceae</taxon>
        <taxon>Neurospora</taxon>
    </lineage>
</organism>
<dbReference type="CDD" id="cd09917">
    <property type="entry name" value="F-box_SF"/>
    <property type="match status" value="1"/>
</dbReference>
<feature type="region of interest" description="Disordered" evidence="1">
    <location>
        <begin position="591"/>
        <end position="634"/>
    </location>
</feature>
<dbReference type="EMBL" id="JAVLET010000008">
    <property type="protein sequence ID" value="KAL0467838.1"/>
    <property type="molecule type" value="Genomic_DNA"/>
</dbReference>
<keyword evidence="3" id="KW-1185">Reference proteome</keyword>
<feature type="compositionally biased region" description="Low complexity" evidence="1">
    <location>
        <begin position="463"/>
        <end position="473"/>
    </location>
</feature>
<reference evidence="2 3" key="1">
    <citation type="submission" date="2023-09" db="EMBL/GenBank/DDBJ databases">
        <title>Multi-omics analysis of a traditional fermented food reveals byproduct-associated fungal strains for waste-to-food upcycling.</title>
        <authorList>
            <consortium name="Lawrence Berkeley National Laboratory"/>
            <person name="Rekdal V.M."/>
            <person name="Villalobos-Escobedo J.M."/>
            <person name="Rodriguez-Valeron N."/>
            <person name="Garcia M.O."/>
            <person name="Vasquez D.P."/>
            <person name="Damayanti I."/>
            <person name="Sorensen P.M."/>
            <person name="Baidoo E.E."/>
            <person name="De Carvalho A.C."/>
            <person name="Riley R."/>
            <person name="Lipzen A."/>
            <person name="He G."/>
            <person name="Yan M."/>
            <person name="Haridas S."/>
            <person name="Daum C."/>
            <person name="Yoshinaga Y."/>
            <person name="Ng V."/>
            <person name="Grigoriev I.V."/>
            <person name="Munk R."/>
            <person name="Nuraida L."/>
            <person name="Wijaya C.H."/>
            <person name="Morales P.-C."/>
            <person name="Keasling J.D."/>
        </authorList>
    </citation>
    <scope>NUCLEOTIDE SEQUENCE [LARGE SCALE GENOMIC DNA]</scope>
    <source>
        <strain evidence="2 3">FGSC 2613</strain>
    </source>
</reference>
<dbReference type="Proteomes" id="UP001451303">
    <property type="component" value="Unassembled WGS sequence"/>
</dbReference>
<accession>A0ABR3D7Q5</accession>
<evidence type="ECO:0000313" key="2">
    <source>
        <dbReference type="EMBL" id="KAL0467838.1"/>
    </source>
</evidence>
<name>A0ABR3D7Q5_NEUIN</name>
<proteinExistence type="predicted"/>
<feature type="region of interest" description="Disordered" evidence="1">
    <location>
        <begin position="424"/>
        <end position="474"/>
    </location>
</feature>
<feature type="compositionally biased region" description="Low complexity" evidence="1">
    <location>
        <begin position="424"/>
        <end position="447"/>
    </location>
</feature>
<gene>
    <name evidence="2" type="ORF">QR685DRAFT_599308</name>
</gene>
<evidence type="ECO:0000256" key="1">
    <source>
        <dbReference type="SAM" id="MobiDB-lite"/>
    </source>
</evidence>
<evidence type="ECO:0000313" key="3">
    <source>
        <dbReference type="Proteomes" id="UP001451303"/>
    </source>
</evidence>
<feature type="region of interest" description="Disordered" evidence="1">
    <location>
        <begin position="334"/>
        <end position="355"/>
    </location>
</feature>
<sequence>MSLSETMFVNSSNGTSVPIYAINNSADNAPALSRPVDNSVDNSAGNRITSSSPIIAPRLPVELLMCICDFLPNRRDIVNLSATCQELRGELYYTLVHRDLRSGRLITLKYGLRTRNIRVIKPFLNRYRHLITRLTVTPKKKEVTPNKKAITGEVPAREVVPERVNGPQNGTDKAGIINQAVLPFRTRAPSPSRTIISFRDEYLPSLRLIRPLLTSALEEALLAHDLTFAEELLWHGSKDLIPSLTPVLESVLWAAFNPKTSRCTGEALDHRPDHMFADPGPISPIVWTWNTCPVAAVKLLMKFGAKGNRAGVWVEGMETRTMGWREWFSRNGGNGGSIINNDPSLNSPSKEDETPEPIDVYDGYFHPRTQTHAAAHVHQPAMPPDRLWTGLELVAYLYQETCERAAAAQAADVDVAVAAPATATADSADSGADVGPAAASAGAAPVAENRGIKRNFSGSFRNPSSGSEPSPGAGKEHGFFPVACECHVERGEGGCFKQLVEVLSDSVAHDEILRVTSSNSNGHARVPKAPHLEHDLENMLKRTEITVPFAKMLINEQAGKLFQEIFEEAEKRIVERLDGLMERRTRLEKNKKMKTESMTEIQLGGGEEDEDFWLEEQGSDLDEVESEEGADDEE</sequence>
<feature type="compositionally biased region" description="Acidic residues" evidence="1">
    <location>
        <begin position="606"/>
        <end position="634"/>
    </location>
</feature>